<comment type="caution">
    <text evidence="3">The sequence shown here is derived from an EMBL/GenBank/DDBJ whole genome shotgun (WGS) entry which is preliminary data.</text>
</comment>
<dbReference type="RefSeq" id="WP_142980399.1">
    <property type="nucleotide sequence ID" value="NZ_RKLU01000006.1"/>
</dbReference>
<dbReference type="Gene3D" id="2.60.40.1260">
    <property type="entry name" value="Lamin Tail domain"/>
    <property type="match status" value="1"/>
</dbReference>
<sequence>MLEAGGRTQILLVVGLIFLAGCGGALPGDAPAVDGEPTDEPTVETTTANGTVEVHYINVGQSVSTLIIGPDGNTMLVDTGHYNDDGEYVLQYLQAQDINRIDHLVTSHNDADHIGGNAAVIEYFETEANGIGAIYDPGIAASTQTYEEYLDAVEAYDVTLYETREGDTIDFGTTDVAVLGPPDPYLENRARNENSIVLKITHGETSFLLSGDAEDDQESYLVDTYGSQLESTVLKAGHHGSSSSSSEPFLDTVTPQTVVISSAYDSQYGHPTETVLQRLADRLIPTFWTATHGNTVFVSNGTTVSVQTQQPAPAAPSALRDGTAISPGTTGAVAERLVLTGDGTPPVDVDDSERTDSSDEETISTGGSETNFEIADINADAQGDDRENLNDEYITFENTGEQPLDISGWTLEDAAGRSYTIPDGVTVDPQATITVRTGSGTNSDTDLYWGSGSPIWNNGGDTIIVQNADGNTILEETY</sequence>
<evidence type="ECO:0000259" key="2">
    <source>
        <dbReference type="PROSITE" id="PS51841"/>
    </source>
</evidence>
<dbReference type="SUPFAM" id="SSF56281">
    <property type="entry name" value="Metallo-hydrolase/oxidoreductase"/>
    <property type="match status" value="1"/>
</dbReference>
<dbReference type="PANTHER" id="PTHR30619">
    <property type="entry name" value="DNA INTERNALIZATION/COMPETENCE PROTEIN COMEC/REC2"/>
    <property type="match status" value="1"/>
</dbReference>
<dbReference type="PROSITE" id="PS51841">
    <property type="entry name" value="LTD"/>
    <property type="match status" value="1"/>
</dbReference>
<feature type="region of interest" description="Disordered" evidence="1">
    <location>
        <begin position="339"/>
        <end position="366"/>
    </location>
</feature>
<dbReference type="InterPro" id="IPR036415">
    <property type="entry name" value="Lamin_tail_dom_sf"/>
</dbReference>
<dbReference type="OrthoDB" id="3327at2157"/>
<evidence type="ECO:0000256" key="1">
    <source>
        <dbReference type="SAM" id="MobiDB-lite"/>
    </source>
</evidence>
<dbReference type="CDD" id="cd07731">
    <property type="entry name" value="ComA-like_MBL-fold"/>
    <property type="match status" value="1"/>
</dbReference>
<evidence type="ECO:0000313" key="4">
    <source>
        <dbReference type="Proteomes" id="UP000705823"/>
    </source>
</evidence>
<dbReference type="Pfam" id="PF00753">
    <property type="entry name" value="Lactamase_B"/>
    <property type="match status" value="1"/>
</dbReference>
<feature type="domain" description="LTD" evidence="2">
    <location>
        <begin position="356"/>
        <end position="478"/>
    </location>
</feature>
<gene>
    <name evidence="3" type="ORF">EGH24_12100</name>
</gene>
<dbReference type="SUPFAM" id="SSF74853">
    <property type="entry name" value="Lamin A/C globular tail domain"/>
    <property type="match status" value="1"/>
</dbReference>
<keyword evidence="4" id="KW-1185">Reference proteome</keyword>
<dbReference type="InterPro" id="IPR052159">
    <property type="entry name" value="Competence_DNA_uptake"/>
</dbReference>
<dbReference type="PROSITE" id="PS51257">
    <property type="entry name" value="PROKAR_LIPOPROTEIN"/>
    <property type="match status" value="1"/>
</dbReference>
<dbReference type="Gene3D" id="3.60.15.10">
    <property type="entry name" value="Ribonuclease Z/Hydroxyacylglutathione hydrolase-like"/>
    <property type="match status" value="1"/>
</dbReference>
<organism evidence="3 4">
    <name type="scientific">Halonotius terrestris</name>
    <dbReference type="NCBI Taxonomy" id="2487750"/>
    <lineage>
        <taxon>Archaea</taxon>
        <taxon>Methanobacteriati</taxon>
        <taxon>Methanobacteriota</taxon>
        <taxon>Stenosarchaea group</taxon>
        <taxon>Halobacteria</taxon>
        <taxon>Halobacteriales</taxon>
        <taxon>Haloferacaceae</taxon>
        <taxon>Halonotius</taxon>
    </lineage>
</organism>
<dbReference type="InterPro" id="IPR001279">
    <property type="entry name" value="Metallo-B-lactamas"/>
</dbReference>
<dbReference type="InterPro" id="IPR035681">
    <property type="entry name" value="ComA-like_MBL"/>
</dbReference>
<name>A0A8J8P863_9EURY</name>
<dbReference type="PANTHER" id="PTHR30619:SF1">
    <property type="entry name" value="RECOMBINATION PROTEIN 2"/>
    <property type="match status" value="1"/>
</dbReference>
<dbReference type="InterPro" id="IPR001322">
    <property type="entry name" value="Lamin_tail_dom"/>
</dbReference>
<dbReference type="InterPro" id="IPR036866">
    <property type="entry name" value="RibonucZ/Hydroxyglut_hydro"/>
</dbReference>
<reference evidence="3" key="1">
    <citation type="submission" date="2019-02" db="EMBL/GenBank/DDBJ databases">
        <title>Halonotius sp. a new haloarchaeum isolated from saline soil.</title>
        <authorList>
            <person name="Duran-Viseras A."/>
            <person name="Sanchez-Porro C."/>
            <person name="Ventosa A."/>
        </authorList>
    </citation>
    <scope>NUCLEOTIDE SEQUENCE</scope>
    <source>
        <strain evidence="3">F15B</strain>
    </source>
</reference>
<proteinExistence type="predicted"/>
<dbReference type="EMBL" id="RKLU01000006">
    <property type="protein sequence ID" value="TQQ79130.1"/>
    <property type="molecule type" value="Genomic_DNA"/>
</dbReference>
<protein>
    <submittedName>
        <fullName evidence="3">MBL fold metallo-hydrolase</fullName>
    </submittedName>
</protein>
<accession>A0A8J8P863</accession>
<dbReference type="AlphaFoldDB" id="A0A8J8P863"/>
<evidence type="ECO:0000313" key="3">
    <source>
        <dbReference type="EMBL" id="TQQ79130.1"/>
    </source>
</evidence>
<dbReference type="SMART" id="SM00849">
    <property type="entry name" value="Lactamase_B"/>
    <property type="match status" value="1"/>
</dbReference>
<dbReference type="Proteomes" id="UP000705823">
    <property type="component" value="Unassembled WGS sequence"/>
</dbReference>
<dbReference type="Pfam" id="PF00932">
    <property type="entry name" value="LTD"/>
    <property type="match status" value="1"/>
</dbReference>